<name>A0A8S5RRR8_9CAUD</name>
<evidence type="ECO:0000313" key="1">
    <source>
        <dbReference type="EMBL" id="DAE92059.1"/>
    </source>
</evidence>
<proteinExistence type="predicted"/>
<dbReference type="EMBL" id="BK057793">
    <property type="protein sequence ID" value="DAE92059.1"/>
    <property type="molecule type" value="Genomic_DNA"/>
</dbReference>
<protein>
    <submittedName>
        <fullName evidence="1">Uncharacterized protein</fullName>
    </submittedName>
</protein>
<sequence length="302" mass="33862">MIGFIGYNFCGDGNALDPLPTTIKNLTNTKLQGGIFDHFNVTHNVTFDYNSIIPVAWDVDTIMDAKFNGNASAGNVEQIAHDVTSVRIKRRIKGTFDWITICELPVSKVEDLSFIITDNLAAYDTEYEYAFVPVTQDTEGSYIIESIMSKFEGVFIGDIDTIIKLRAGVEYNNNTANQQIGVFQPYGRKYPVVVSNSIMRYQTGSVGGWVLPESFEKTHKVDRIGITKEKQVVLDFLTNKKPKIIKDMNGNSWLAYFTGNPNLSYDNSFGQGMVKISAEWTEVGDVNDKDDLFENGLIPTRR</sequence>
<accession>A0A8S5RRR8</accession>
<reference evidence="1" key="1">
    <citation type="journal article" date="2021" name="Proc. Natl. Acad. Sci. U.S.A.">
        <title>A Catalog of Tens of Thousands of Viruses from Human Metagenomes Reveals Hidden Associations with Chronic Diseases.</title>
        <authorList>
            <person name="Tisza M.J."/>
            <person name="Buck C.B."/>
        </authorList>
    </citation>
    <scope>NUCLEOTIDE SEQUENCE</scope>
    <source>
        <strain evidence="1">CtKy93</strain>
    </source>
</reference>
<organism evidence="1">
    <name type="scientific">Siphoviridae sp. ctKy93</name>
    <dbReference type="NCBI Taxonomy" id="2827569"/>
    <lineage>
        <taxon>Viruses</taxon>
        <taxon>Duplodnaviria</taxon>
        <taxon>Heunggongvirae</taxon>
        <taxon>Uroviricota</taxon>
        <taxon>Caudoviricetes</taxon>
    </lineage>
</organism>